<evidence type="ECO:0000259" key="4">
    <source>
        <dbReference type="PROSITE" id="PS51194"/>
    </source>
</evidence>
<dbReference type="SMART" id="SM00490">
    <property type="entry name" value="HELICc"/>
    <property type="match status" value="1"/>
</dbReference>
<accession>A0A8H5QPB9</accession>
<dbReference type="InterPro" id="IPR050628">
    <property type="entry name" value="SNF2_RAD54_helicase_TF"/>
</dbReference>
<dbReference type="InterPro" id="IPR027417">
    <property type="entry name" value="P-loop_NTPase"/>
</dbReference>
<sequence length="239" mass="27281">MDGIFDRPNFKEKWFPFLKEEETQIFSPRVEAILQKITTIRELWPGEKIVVVSQFVLFLDIIKEGIERLSKTDPRFKIHLAEYNGAINLEERSRTQYAFNLPTGGPEVLLLSAGAGGVGLNLARGSHMVIAEPPWEPGKMDQVIGRTYRLPQEKEVHVWHMIAHPSEIDQFVLDRQARKTHFVRHLLAAVTGEADTKAIDINEKALPTHTVYEWAKGRAKDIAENECINEALEEWTSTL</sequence>
<evidence type="ECO:0000256" key="1">
    <source>
        <dbReference type="ARBA" id="ARBA00022741"/>
    </source>
</evidence>
<evidence type="ECO:0000256" key="2">
    <source>
        <dbReference type="ARBA" id="ARBA00022801"/>
    </source>
</evidence>
<dbReference type="Pfam" id="PF00271">
    <property type="entry name" value="Helicase_C"/>
    <property type="match status" value="1"/>
</dbReference>
<gene>
    <name evidence="5" type="ORF">FTJAE_11661</name>
</gene>
<dbReference type="GO" id="GO:0008094">
    <property type="term" value="F:ATP-dependent activity, acting on DNA"/>
    <property type="evidence" value="ECO:0007669"/>
    <property type="project" value="TreeGrafter"/>
</dbReference>
<dbReference type="EMBL" id="JAAQRI010000297">
    <property type="protein sequence ID" value="KAF5620395.1"/>
    <property type="molecule type" value="Genomic_DNA"/>
</dbReference>
<keyword evidence="2" id="KW-0378">Hydrolase</keyword>
<dbReference type="PANTHER" id="PTHR45626:SF22">
    <property type="entry name" value="DNA REPAIR PROTEIN RAD5"/>
    <property type="match status" value="1"/>
</dbReference>
<dbReference type="Proteomes" id="UP000530670">
    <property type="component" value="Unassembled WGS sequence"/>
</dbReference>
<dbReference type="GO" id="GO:0005524">
    <property type="term" value="F:ATP binding"/>
    <property type="evidence" value="ECO:0007669"/>
    <property type="project" value="UniProtKB-KW"/>
</dbReference>
<dbReference type="OrthoDB" id="5105430at2759"/>
<dbReference type="CDD" id="cd18793">
    <property type="entry name" value="SF2_C_SNF"/>
    <property type="match status" value="1"/>
</dbReference>
<dbReference type="RefSeq" id="XP_037201283.1">
    <property type="nucleotide sequence ID" value="XM_037344627.1"/>
</dbReference>
<dbReference type="InterPro" id="IPR001650">
    <property type="entry name" value="Helicase_C-like"/>
</dbReference>
<dbReference type="InterPro" id="IPR049730">
    <property type="entry name" value="SNF2/RAD54-like_C"/>
</dbReference>
<dbReference type="PANTHER" id="PTHR45626">
    <property type="entry name" value="TRANSCRIPTION TERMINATION FACTOR 2-RELATED"/>
    <property type="match status" value="1"/>
</dbReference>
<keyword evidence="3" id="KW-0067">ATP-binding</keyword>
<feature type="domain" description="Helicase C-terminal" evidence="4">
    <location>
        <begin position="32"/>
        <end position="207"/>
    </location>
</feature>
<dbReference type="PROSITE" id="PS51194">
    <property type="entry name" value="HELICASE_CTER"/>
    <property type="match status" value="1"/>
</dbReference>
<protein>
    <submittedName>
        <fullName evidence="5">Global transactivator</fullName>
    </submittedName>
</protein>
<reference evidence="5 6" key="1">
    <citation type="submission" date="2020-05" db="EMBL/GenBank/DDBJ databases">
        <title>Identification and distribution of gene clusters putatively required for synthesis of sphingolipid metabolism inhibitors in phylogenetically diverse species of the filamentous fungus Fusarium.</title>
        <authorList>
            <person name="Kim H.-S."/>
            <person name="Busman M."/>
            <person name="Brown D.W."/>
            <person name="Divon H."/>
            <person name="Uhlig S."/>
            <person name="Proctor R.H."/>
        </authorList>
    </citation>
    <scope>NUCLEOTIDE SEQUENCE [LARGE SCALE GENOMIC DNA]</scope>
    <source>
        <strain evidence="5 6">NRRL 66243</strain>
    </source>
</reference>
<dbReference type="Gene3D" id="3.40.50.300">
    <property type="entry name" value="P-loop containing nucleotide triphosphate hydrolases"/>
    <property type="match status" value="1"/>
</dbReference>
<dbReference type="GO" id="GO:0005634">
    <property type="term" value="C:nucleus"/>
    <property type="evidence" value="ECO:0007669"/>
    <property type="project" value="TreeGrafter"/>
</dbReference>
<evidence type="ECO:0000313" key="6">
    <source>
        <dbReference type="Proteomes" id="UP000530670"/>
    </source>
</evidence>
<evidence type="ECO:0000256" key="3">
    <source>
        <dbReference type="ARBA" id="ARBA00022840"/>
    </source>
</evidence>
<dbReference type="AlphaFoldDB" id="A0A8H5QPB9"/>
<dbReference type="GO" id="GO:0006281">
    <property type="term" value="P:DNA repair"/>
    <property type="evidence" value="ECO:0007669"/>
    <property type="project" value="TreeGrafter"/>
</dbReference>
<name>A0A8H5QPB9_9HYPO</name>
<dbReference type="SUPFAM" id="SSF52540">
    <property type="entry name" value="P-loop containing nucleoside triphosphate hydrolases"/>
    <property type="match status" value="1"/>
</dbReference>
<organism evidence="5 6">
    <name type="scientific">Fusarium tjaetaba</name>
    <dbReference type="NCBI Taxonomy" id="1567544"/>
    <lineage>
        <taxon>Eukaryota</taxon>
        <taxon>Fungi</taxon>
        <taxon>Dikarya</taxon>
        <taxon>Ascomycota</taxon>
        <taxon>Pezizomycotina</taxon>
        <taxon>Sordariomycetes</taxon>
        <taxon>Hypocreomycetidae</taxon>
        <taxon>Hypocreales</taxon>
        <taxon>Nectriaceae</taxon>
        <taxon>Fusarium</taxon>
        <taxon>Fusarium fujikuroi species complex</taxon>
    </lineage>
</organism>
<proteinExistence type="predicted"/>
<keyword evidence="1" id="KW-0547">Nucleotide-binding</keyword>
<dbReference type="GeneID" id="59296897"/>
<evidence type="ECO:0000313" key="5">
    <source>
        <dbReference type="EMBL" id="KAF5620395.1"/>
    </source>
</evidence>
<comment type="caution">
    <text evidence="5">The sequence shown here is derived from an EMBL/GenBank/DDBJ whole genome shotgun (WGS) entry which is preliminary data.</text>
</comment>
<dbReference type="GO" id="GO:0016787">
    <property type="term" value="F:hydrolase activity"/>
    <property type="evidence" value="ECO:0007669"/>
    <property type="project" value="UniProtKB-KW"/>
</dbReference>
<keyword evidence="6" id="KW-1185">Reference proteome</keyword>